<accession>A0A1I7WUZ5</accession>
<protein>
    <submittedName>
        <fullName evidence="3">DUF5641 domain-containing protein</fullName>
    </submittedName>
</protein>
<name>A0A1I7WUZ5_HETBA</name>
<dbReference type="PANTHER" id="PTHR47331">
    <property type="entry name" value="PHD-TYPE DOMAIN-CONTAINING PROTEIN"/>
    <property type="match status" value="1"/>
</dbReference>
<dbReference type="Pfam" id="PF18701">
    <property type="entry name" value="DUF5641"/>
    <property type="match status" value="1"/>
</dbReference>
<keyword evidence="2" id="KW-1185">Reference proteome</keyword>
<dbReference type="AlphaFoldDB" id="A0A1I7WUZ5"/>
<evidence type="ECO:0000313" key="2">
    <source>
        <dbReference type="Proteomes" id="UP000095283"/>
    </source>
</evidence>
<sequence>MADKFWNDWNTRYLTELRRHGSRNLPEIGEVVLVENELTPRSTWYYGIVVEIIQGADGQVRSAKLKCPNGRILHRPINKLYPMEIRAIAPSQSIPTPAELGDPNLEEEVDEEEEERLVHTHQLEAEPTREYSSNVFINTKKYWPTKFSSNLPSLLSIISILSLVITEASETTEKIECIAGGFRLKHLRGKSEPLNNNTIQEEEEMVVLPTNFYHQSSINEDANATQQTETSASLMNSENDEVNQPTSFNIRELTITKYSTKGRFLLMIILMMIQLSSTCQDGYVRGTSNVICSEYSAS</sequence>
<dbReference type="Proteomes" id="UP000095283">
    <property type="component" value="Unplaced"/>
</dbReference>
<feature type="domain" description="DUF5641" evidence="1">
    <location>
        <begin position="1"/>
        <end position="82"/>
    </location>
</feature>
<evidence type="ECO:0000313" key="3">
    <source>
        <dbReference type="WBParaSite" id="Hba_08968"/>
    </source>
</evidence>
<dbReference type="PANTHER" id="PTHR47331:SF1">
    <property type="entry name" value="GAG-LIKE PROTEIN"/>
    <property type="match status" value="1"/>
</dbReference>
<dbReference type="InterPro" id="IPR040676">
    <property type="entry name" value="DUF5641"/>
</dbReference>
<proteinExistence type="predicted"/>
<organism evidence="2 3">
    <name type="scientific">Heterorhabditis bacteriophora</name>
    <name type="common">Entomopathogenic nematode worm</name>
    <dbReference type="NCBI Taxonomy" id="37862"/>
    <lineage>
        <taxon>Eukaryota</taxon>
        <taxon>Metazoa</taxon>
        <taxon>Ecdysozoa</taxon>
        <taxon>Nematoda</taxon>
        <taxon>Chromadorea</taxon>
        <taxon>Rhabditida</taxon>
        <taxon>Rhabditina</taxon>
        <taxon>Rhabditomorpha</taxon>
        <taxon>Strongyloidea</taxon>
        <taxon>Heterorhabditidae</taxon>
        <taxon>Heterorhabditis</taxon>
    </lineage>
</organism>
<reference evidence="3" key="1">
    <citation type="submission" date="2016-11" db="UniProtKB">
        <authorList>
            <consortium name="WormBaseParasite"/>
        </authorList>
    </citation>
    <scope>IDENTIFICATION</scope>
</reference>
<dbReference type="WBParaSite" id="Hba_08968">
    <property type="protein sequence ID" value="Hba_08968"/>
    <property type="gene ID" value="Hba_08968"/>
</dbReference>
<evidence type="ECO:0000259" key="1">
    <source>
        <dbReference type="Pfam" id="PF18701"/>
    </source>
</evidence>